<comment type="similarity">
    <text evidence="2">Belongs to the pancreatic ribonuclease family.</text>
</comment>
<dbReference type="AlphaFoldDB" id="A0A8C9ZJB4"/>
<dbReference type="GO" id="GO:0004540">
    <property type="term" value="F:RNA nuclease activity"/>
    <property type="evidence" value="ECO:0007669"/>
    <property type="project" value="TreeGrafter"/>
</dbReference>
<dbReference type="InterPro" id="IPR001427">
    <property type="entry name" value="RNaseA"/>
</dbReference>
<dbReference type="SUPFAM" id="SSF54076">
    <property type="entry name" value="RNase A-like"/>
    <property type="match status" value="1"/>
</dbReference>
<dbReference type="GO" id="GO:0001525">
    <property type="term" value="P:angiogenesis"/>
    <property type="evidence" value="ECO:0007669"/>
    <property type="project" value="TreeGrafter"/>
</dbReference>
<dbReference type="GeneTree" id="ENSGT01100000263801"/>
<evidence type="ECO:0000313" key="8">
    <source>
        <dbReference type="Proteomes" id="UP000694568"/>
    </source>
</evidence>
<dbReference type="Gene3D" id="3.10.130.10">
    <property type="entry name" value="Ribonuclease A-like domain"/>
    <property type="match status" value="1"/>
</dbReference>
<dbReference type="PANTHER" id="PTHR11437:SF10">
    <property type="entry name" value="ANGIOGENIN-RELATED"/>
    <property type="match status" value="1"/>
</dbReference>
<keyword evidence="5" id="KW-0732">Signal</keyword>
<dbReference type="GO" id="GO:0003676">
    <property type="term" value="F:nucleic acid binding"/>
    <property type="evidence" value="ECO:0007669"/>
    <property type="project" value="InterPro"/>
</dbReference>
<organism evidence="7 8">
    <name type="scientific">Sander lucioperca</name>
    <name type="common">Pike-perch</name>
    <name type="synonym">Perca lucioperca</name>
    <dbReference type="NCBI Taxonomy" id="283035"/>
    <lineage>
        <taxon>Eukaryota</taxon>
        <taxon>Metazoa</taxon>
        <taxon>Chordata</taxon>
        <taxon>Craniata</taxon>
        <taxon>Vertebrata</taxon>
        <taxon>Euteleostomi</taxon>
        <taxon>Actinopterygii</taxon>
        <taxon>Neopterygii</taxon>
        <taxon>Teleostei</taxon>
        <taxon>Neoteleostei</taxon>
        <taxon>Acanthomorphata</taxon>
        <taxon>Eupercaria</taxon>
        <taxon>Perciformes</taxon>
        <taxon>Percoidei</taxon>
        <taxon>Percidae</taxon>
        <taxon>Luciopercinae</taxon>
        <taxon>Sander</taxon>
    </lineage>
</organism>
<reference evidence="7" key="2">
    <citation type="submission" date="2025-09" db="UniProtKB">
        <authorList>
            <consortium name="Ensembl"/>
        </authorList>
    </citation>
    <scope>IDENTIFICATION</scope>
</reference>
<dbReference type="Ensembl" id="ENSSLUT00000043356.1">
    <property type="protein sequence ID" value="ENSSLUP00000042029.1"/>
    <property type="gene ID" value="ENSSLUG00000018633.1"/>
</dbReference>
<keyword evidence="8" id="KW-1185">Reference proteome</keyword>
<evidence type="ECO:0000259" key="6">
    <source>
        <dbReference type="SMART" id="SM00092"/>
    </source>
</evidence>
<sequence>LQINMKISIFAGVLLISAALISVDGEETPAEKFEREHIITQIMTVGQCTKFINEKHVEVNRACKPEHTFIHTTTSAAVNAICDGTVGQSVAKVSTVPFNIVVCKLKSGQHPNCVYEIEDYNRYIVVPCDVKGDPVLFDRFLSY</sequence>
<evidence type="ECO:0000256" key="2">
    <source>
        <dbReference type="ARBA" id="ARBA00005600"/>
    </source>
</evidence>
<evidence type="ECO:0000256" key="3">
    <source>
        <dbReference type="ARBA" id="ARBA00022525"/>
    </source>
</evidence>
<dbReference type="PANTHER" id="PTHR11437">
    <property type="entry name" value="RIBONUCLEASE"/>
    <property type="match status" value="1"/>
</dbReference>
<keyword evidence="3" id="KW-0964">Secreted</keyword>
<dbReference type="GO" id="GO:0050829">
    <property type="term" value="P:defense response to Gram-negative bacterium"/>
    <property type="evidence" value="ECO:0007669"/>
    <property type="project" value="TreeGrafter"/>
</dbReference>
<dbReference type="GO" id="GO:0050830">
    <property type="term" value="P:defense response to Gram-positive bacterium"/>
    <property type="evidence" value="ECO:0007669"/>
    <property type="project" value="TreeGrafter"/>
</dbReference>
<keyword evidence="4" id="KW-1015">Disulfide bond</keyword>
<evidence type="ECO:0000256" key="5">
    <source>
        <dbReference type="SAM" id="SignalP"/>
    </source>
</evidence>
<dbReference type="GO" id="GO:0005576">
    <property type="term" value="C:extracellular region"/>
    <property type="evidence" value="ECO:0007669"/>
    <property type="project" value="UniProtKB-SubCell"/>
</dbReference>
<protein>
    <recommendedName>
        <fullName evidence="6">Ribonuclease A-domain domain-containing protein</fullName>
    </recommendedName>
</protein>
<dbReference type="InterPro" id="IPR036816">
    <property type="entry name" value="RNaseA-like_dom_sf"/>
</dbReference>
<feature type="domain" description="Ribonuclease A-domain" evidence="6">
    <location>
        <begin position="26"/>
        <end position="141"/>
    </location>
</feature>
<dbReference type="Pfam" id="PF00074">
    <property type="entry name" value="RnaseA"/>
    <property type="match status" value="1"/>
</dbReference>
<feature type="chain" id="PRO_5034337507" description="Ribonuclease A-domain domain-containing protein" evidence="5">
    <location>
        <begin position="26"/>
        <end position="143"/>
    </location>
</feature>
<evidence type="ECO:0000256" key="4">
    <source>
        <dbReference type="ARBA" id="ARBA00023157"/>
    </source>
</evidence>
<comment type="subcellular location">
    <subcellularLocation>
        <location evidence="1">Secreted</location>
    </subcellularLocation>
</comment>
<feature type="signal peptide" evidence="5">
    <location>
        <begin position="1"/>
        <end position="25"/>
    </location>
</feature>
<dbReference type="SMART" id="SM00092">
    <property type="entry name" value="RNAse_Pc"/>
    <property type="match status" value="1"/>
</dbReference>
<dbReference type="Proteomes" id="UP000694568">
    <property type="component" value="Unplaced"/>
</dbReference>
<reference evidence="7" key="1">
    <citation type="submission" date="2025-08" db="UniProtKB">
        <authorList>
            <consortium name="Ensembl"/>
        </authorList>
    </citation>
    <scope>IDENTIFICATION</scope>
</reference>
<accession>A0A8C9ZJB4</accession>
<dbReference type="InterPro" id="IPR023412">
    <property type="entry name" value="RNaseA_domain"/>
</dbReference>
<evidence type="ECO:0000313" key="7">
    <source>
        <dbReference type="Ensembl" id="ENSSLUP00000042029.1"/>
    </source>
</evidence>
<evidence type="ECO:0000256" key="1">
    <source>
        <dbReference type="ARBA" id="ARBA00004613"/>
    </source>
</evidence>
<proteinExistence type="inferred from homology"/>
<name>A0A8C9ZJB4_SANLU</name>